<accession>A0A7D9E9M0</accession>
<dbReference type="EMBL" id="CACRXK020004791">
    <property type="protein sequence ID" value="CAB4004046.1"/>
    <property type="molecule type" value="Genomic_DNA"/>
</dbReference>
<name>A0A7D9E9M0_PARCT</name>
<dbReference type="InterPro" id="IPR012340">
    <property type="entry name" value="NA-bd_OB-fold"/>
</dbReference>
<sequence length="307" mass="34465">MSASSSKTSSKSKQSGKSKSSVSRPEQPAKVTDNKWIDIDHDLKKTPEKQKQQYEGVDEKALEEIGYVHDLSEKTRNKNNTMDYCTFKLQTSPNKFKDALLYSPTKRKILKTSDDSRTPIKVEKFTYTKDGKKIIVNEVTRLSSPDASECVFQYVPLTPSTEKFTTIQNVLDNADEYDKVNVEGKVFHLHENRPNNTNLHLASGLLVDEEATIPLDVWEPHISSIQENNAYAFMSLTVRVWNGKKKVALGRQGKVYALTDSPVMSVTEDNVPASENKFGAIGIEEIASISSIEVFHACVNCNKKLIQ</sequence>
<dbReference type="Proteomes" id="UP001152795">
    <property type="component" value="Unassembled WGS sequence"/>
</dbReference>
<feature type="non-terminal residue" evidence="2">
    <location>
        <position position="307"/>
    </location>
</feature>
<evidence type="ECO:0000256" key="1">
    <source>
        <dbReference type="SAM" id="MobiDB-lite"/>
    </source>
</evidence>
<keyword evidence="3" id="KW-1185">Reference proteome</keyword>
<feature type="compositionally biased region" description="Basic and acidic residues" evidence="1">
    <location>
        <begin position="32"/>
        <end position="56"/>
    </location>
</feature>
<evidence type="ECO:0000313" key="3">
    <source>
        <dbReference type="Proteomes" id="UP001152795"/>
    </source>
</evidence>
<dbReference type="SUPFAM" id="SSF50249">
    <property type="entry name" value="Nucleic acid-binding proteins"/>
    <property type="match status" value="1"/>
</dbReference>
<protein>
    <submittedName>
        <fullName evidence="2">Uncharacterized protein</fullName>
    </submittedName>
</protein>
<feature type="region of interest" description="Disordered" evidence="1">
    <location>
        <begin position="1"/>
        <end position="56"/>
    </location>
</feature>
<dbReference type="OrthoDB" id="5987580at2759"/>
<feature type="compositionally biased region" description="Low complexity" evidence="1">
    <location>
        <begin position="1"/>
        <end position="23"/>
    </location>
</feature>
<reference evidence="2" key="1">
    <citation type="submission" date="2020-04" db="EMBL/GenBank/DDBJ databases">
        <authorList>
            <person name="Alioto T."/>
            <person name="Alioto T."/>
            <person name="Gomez Garrido J."/>
        </authorList>
    </citation>
    <scope>NUCLEOTIDE SEQUENCE</scope>
    <source>
        <strain evidence="2">A484AB</strain>
    </source>
</reference>
<organism evidence="2 3">
    <name type="scientific">Paramuricea clavata</name>
    <name type="common">Red gorgonian</name>
    <name type="synonym">Violescent sea-whip</name>
    <dbReference type="NCBI Taxonomy" id="317549"/>
    <lineage>
        <taxon>Eukaryota</taxon>
        <taxon>Metazoa</taxon>
        <taxon>Cnidaria</taxon>
        <taxon>Anthozoa</taxon>
        <taxon>Octocorallia</taxon>
        <taxon>Malacalcyonacea</taxon>
        <taxon>Plexauridae</taxon>
        <taxon>Paramuricea</taxon>
    </lineage>
</organism>
<comment type="caution">
    <text evidence="2">The sequence shown here is derived from an EMBL/GenBank/DDBJ whole genome shotgun (WGS) entry which is preliminary data.</text>
</comment>
<dbReference type="AlphaFoldDB" id="A0A7D9E9M0"/>
<proteinExistence type="predicted"/>
<gene>
    <name evidence="2" type="ORF">PACLA_8A026583</name>
</gene>
<evidence type="ECO:0000313" key="2">
    <source>
        <dbReference type="EMBL" id="CAB4004046.1"/>
    </source>
</evidence>
<dbReference type="Gene3D" id="2.40.50.140">
    <property type="entry name" value="Nucleic acid-binding proteins"/>
    <property type="match status" value="1"/>
</dbReference>